<dbReference type="InterPro" id="IPR011990">
    <property type="entry name" value="TPR-like_helical_dom_sf"/>
</dbReference>
<evidence type="ECO:0000256" key="2">
    <source>
        <dbReference type="ARBA" id="ARBA00022737"/>
    </source>
</evidence>
<dbReference type="Gene3D" id="1.25.40.10">
    <property type="entry name" value="Tetratricopeptide repeat domain"/>
    <property type="match status" value="3"/>
</dbReference>
<evidence type="ECO:0008006" key="8">
    <source>
        <dbReference type="Google" id="ProtNLM"/>
    </source>
</evidence>
<dbReference type="Pfam" id="PF13041">
    <property type="entry name" value="PPR_2"/>
    <property type="match status" value="1"/>
</dbReference>
<dbReference type="Gramene" id="OB05G24070.1">
    <property type="protein sequence ID" value="OB05G24070.1"/>
    <property type="gene ID" value="OB05G24070"/>
</dbReference>
<gene>
    <name evidence="6" type="primary">LOC102702007</name>
</gene>
<proteinExistence type="inferred from homology"/>
<organism evidence="6">
    <name type="scientific">Oryza brachyantha</name>
    <name type="common">malo sina</name>
    <dbReference type="NCBI Taxonomy" id="4533"/>
    <lineage>
        <taxon>Eukaryota</taxon>
        <taxon>Viridiplantae</taxon>
        <taxon>Streptophyta</taxon>
        <taxon>Embryophyta</taxon>
        <taxon>Tracheophyta</taxon>
        <taxon>Spermatophyta</taxon>
        <taxon>Magnoliopsida</taxon>
        <taxon>Liliopsida</taxon>
        <taxon>Poales</taxon>
        <taxon>Poaceae</taxon>
        <taxon>BOP clade</taxon>
        <taxon>Oryzoideae</taxon>
        <taxon>Oryzeae</taxon>
        <taxon>Oryzinae</taxon>
        <taxon>Oryza</taxon>
    </lineage>
</organism>
<evidence type="ECO:0000256" key="5">
    <source>
        <dbReference type="SAM" id="MobiDB-lite"/>
    </source>
</evidence>
<dbReference type="RefSeq" id="XP_006654392.1">
    <property type="nucleotide sequence ID" value="XM_006654329.3"/>
</dbReference>
<keyword evidence="3" id="KW-0809">Transit peptide</keyword>
<dbReference type="NCBIfam" id="TIGR00756">
    <property type="entry name" value="PPR"/>
    <property type="match status" value="1"/>
</dbReference>
<dbReference type="HOGENOM" id="CLU_034990_0_0_1"/>
<dbReference type="PROSITE" id="PS51375">
    <property type="entry name" value="PPR"/>
    <property type="match status" value="1"/>
</dbReference>
<name>J3M733_ORYBR</name>
<evidence type="ECO:0000256" key="1">
    <source>
        <dbReference type="ARBA" id="ARBA00007626"/>
    </source>
</evidence>
<dbReference type="GO" id="GO:0003729">
    <property type="term" value="F:mRNA binding"/>
    <property type="evidence" value="ECO:0007669"/>
    <property type="project" value="InterPro"/>
</dbReference>
<dbReference type="GeneID" id="102702007"/>
<dbReference type="eggNOG" id="KOG4197">
    <property type="taxonomic scope" value="Eukaryota"/>
</dbReference>
<feature type="region of interest" description="Disordered" evidence="5">
    <location>
        <begin position="34"/>
        <end position="63"/>
    </location>
</feature>
<evidence type="ECO:0000313" key="7">
    <source>
        <dbReference type="Proteomes" id="UP000006038"/>
    </source>
</evidence>
<dbReference type="PANTHER" id="PTHR47874">
    <property type="entry name" value="EXPRESSED PROTEIN"/>
    <property type="match status" value="1"/>
</dbReference>
<keyword evidence="7" id="KW-1185">Reference proteome</keyword>
<evidence type="ECO:0000256" key="3">
    <source>
        <dbReference type="ARBA" id="ARBA00022946"/>
    </source>
</evidence>
<dbReference type="Pfam" id="PF01535">
    <property type="entry name" value="PPR"/>
    <property type="match status" value="1"/>
</dbReference>
<keyword evidence="2" id="KW-0677">Repeat</keyword>
<dbReference type="OrthoDB" id="185373at2759"/>
<dbReference type="EnsemblPlants" id="OB05G24070.1">
    <property type="protein sequence ID" value="OB05G24070.1"/>
    <property type="gene ID" value="OB05G24070"/>
</dbReference>
<comment type="similarity">
    <text evidence="1">Belongs to the PPR family. P subfamily.</text>
</comment>
<dbReference type="OMA" id="PENEYRP"/>
<evidence type="ECO:0000313" key="6">
    <source>
        <dbReference type="EnsemblPlants" id="OB05G24070.1"/>
    </source>
</evidence>
<protein>
    <recommendedName>
        <fullName evidence="8">Pentacotripeptide-repeat region of PRORP domain-containing protein</fullName>
    </recommendedName>
</protein>
<sequence>MSHRHGRPLLPLLRRHLHRSATLCHASVPVPPDGIPSNSFPSSSSLSSSPYPPPDPTAARWSPSAPPLYTSAASHLREAVSSLAAAILALPGADPDPLPALSEHSFPILLAVSPLASLDLLSLLRHKPQLGLAVFSFRRTLSPPPTLPEFVLAISLASRARDTAAAAALFADASTAYCPDQALYNALMSAYMHSGLADRCVEAFRTLERDPRCGPPNADSYNILIALFGRYLLVDHMEATLRSLDASGHPRTIGTYNAIIAGYLTAWRWEKMESVFNEMASSHVAPDNTTHLLMLRGYAHAGMIYKMELAYERARQDVGEVDIVHIRAMLCAYCKFKHVDRIEKIDELLQKMGPDDYRPWLAVLLIQAYAQEGLLERMEQWIAEALKRNTIVTSVQVLRSIITSYFRCDAVDKLAHFVRQTEEAGWKLCRSLYHCKMVMYGKQHRLPEMHGVLDDMAAFQFDRTKKTFWIMYKAYASCGRWAEANTILGMMGKHGFGFPHDGFIQ</sequence>
<dbReference type="AlphaFoldDB" id="J3M733"/>
<dbReference type="PANTHER" id="PTHR47874:SF1">
    <property type="entry name" value="OS05G0407900 PROTEIN"/>
    <property type="match status" value="1"/>
</dbReference>
<feature type="repeat" description="PPR" evidence="4">
    <location>
        <begin position="252"/>
        <end position="286"/>
    </location>
</feature>
<evidence type="ECO:0000256" key="4">
    <source>
        <dbReference type="PROSITE-ProRule" id="PRU00708"/>
    </source>
</evidence>
<feature type="compositionally biased region" description="Low complexity" evidence="5">
    <location>
        <begin position="36"/>
        <end position="49"/>
    </location>
</feature>
<dbReference type="InterPro" id="IPR044179">
    <property type="entry name" value="PPR5-like"/>
</dbReference>
<reference evidence="6" key="2">
    <citation type="submission" date="2013-04" db="UniProtKB">
        <authorList>
            <consortium name="EnsemblPlants"/>
        </authorList>
    </citation>
    <scope>IDENTIFICATION</scope>
</reference>
<reference evidence="6" key="1">
    <citation type="journal article" date="2013" name="Nat. Commun.">
        <title>Whole-genome sequencing of Oryza brachyantha reveals mechanisms underlying Oryza genome evolution.</title>
        <authorList>
            <person name="Chen J."/>
            <person name="Huang Q."/>
            <person name="Gao D."/>
            <person name="Wang J."/>
            <person name="Lang Y."/>
            <person name="Liu T."/>
            <person name="Li B."/>
            <person name="Bai Z."/>
            <person name="Luis Goicoechea J."/>
            <person name="Liang C."/>
            <person name="Chen C."/>
            <person name="Zhang W."/>
            <person name="Sun S."/>
            <person name="Liao Y."/>
            <person name="Zhang X."/>
            <person name="Yang L."/>
            <person name="Song C."/>
            <person name="Wang M."/>
            <person name="Shi J."/>
            <person name="Liu G."/>
            <person name="Liu J."/>
            <person name="Zhou H."/>
            <person name="Zhou W."/>
            <person name="Yu Q."/>
            <person name="An N."/>
            <person name="Chen Y."/>
            <person name="Cai Q."/>
            <person name="Wang B."/>
            <person name="Liu B."/>
            <person name="Min J."/>
            <person name="Huang Y."/>
            <person name="Wu H."/>
            <person name="Li Z."/>
            <person name="Zhang Y."/>
            <person name="Yin Y."/>
            <person name="Song W."/>
            <person name="Jiang J."/>
            <person name="Jackson S.A."/>
            <person name="Wing R.A."/>
            <person name="Wang J."/>
            <person name="Chen M."/>
        </authorList>
    </citation>
    <scope>NUCLEOTIDE SEQUENCE [LARGE SCALE GENOMIC DNA]</scope>
    <source>
        <strain evidence="6">cv. IRGC 101232</strain>
    </source>
</reference>
<dbReference type="KEGG" id="obr:102702007"/>
<dbReference type="Proteomes" id="UP000006038">
    <property type="component" value="Chromosome 5"/>
</dbReference>
<accession>J3M733</accession>
<dbReference type="InterPro" id="IPR002885">
    <property type="entry name" value="PPR_rpt"/>
</dbReference>